<dbReference type="Pfam" id="PF00126">
    <property type="entry name" value="HTH_1"/>
    <property type="match status" value="1"/>
</dbReference>
<evidence type="ECO:0000256" key="2">
    <source>
        <dbReference type="ARBA" id="ARBA00023015"/>
    </source>
</evidence>
<accession>A0ABQ2KTG9</accession>
<evidence type="ECO:0000313" key="6">
    <source>
        <dbReference type="EMBL" id="GGN92889.1"/>
    </source>
</evidence>
<dbReference type="PANTHER" id="PTHR30126">
    <property type="entry name" value="HTH-TYPE TRANSCRIPTIONAL REGULATOR"/>
    <property type="match status" value="1"/>
</dbReference>
<dbReference type="EMBL" id="BMNE01000007">
    <property type="protein sequence ID" value="GGN92889.1"/>
    <property type="molecule type" value="Genomic_DNA"/>
</dbReference>
<protein>
    <submittedName>
        <fullName evidence="6">LysR-family transcriptional regulator</fullName>
    </submittedName>
</protein>
<reference evidence="7" key="1">
    <citation type="journal article" date="2019" name="Int. J. Syst. Evol. Microbiol.">
        <title>The Global Catalogue of Microorganisms (GCM) 10K type strain sequencing project: providing services to taxonomists for standard genome sequencing and annotation.</title>
        <authorList>
            <consortium name="The Broad Institute Genomics Platform"/>
            <consortium name="The Broad Institute Genome Sequencing Center for Infectious Disease"/>
            <person name="Wu L."/>
            <person name="Ma J."/>
        </authorList>
    </citation>
    <scope>NUCLEOTIDE SEQUENCE [LARGE SCALE GENOMIC DNA]</scope>
    <source>
        <strain evidence="7">CGMCC 4.7329</strain>
    </source>
</reference>
<organism evidence="6 7">
    <name type="scientific">Nocardia rhizosphaerihabitans</name>
    <dbReference type="NCBI Taxonomy" id="1691570"/>
    <lineage>
        <taxon>Bacteria</taxon>
        <taxon>Bacillati</taxon>
        <taxon>Actinomycetota</taxon>
        <taxon>Actinomycetes</taxon>
        <taxon>Mycobacteriales</taxon>
        <taxon>Nocardiaceae</taxon>
        <taxon>Nocardia</taxon>
    </lineage>
</organism>
<feature type="domain" description="HTH lysR-type" evidence="5">
    <location>
        <begin position="8"/>
        <end position="65"/>
    </location>
</feature>
<evidence type="ECO:0000256" key="1">
    <source>
        <dbReference type="ARBA" id="ARBA00009437"/>
    </source>
</evidence>
<dbReference type="InterPro" id="IPR036388">
    <property type="entry name" value="WH-like_DNA-bd_sf"/>
</dbReference>
<comment type="similarity">
    <text evidence="1">Belongs to the LysR transcriptional regulatory family.</text>
</comment>
<dbReference type="Proteomes" id="UP000658127">
    <property type="component" value="Unassembled WGS sequence"/>
</dbReference>
<comment type="caution">
    <text evidence="6">The sequence shown here is derived from an EMBL/GenBank/DDBJ whole genome shotgun (WGS) entry which is preliminary data.</text>
</comment>
<dbReference type="InterPro" id="IPR036390">
    <property type="entry name" value="WH_DNA-bd_sf"/>
</dbReference>
<dbReference type="Pfam" id="PF03466">
    <property type="entry name" value="LysR_substrate"/>
    <property type="match status" value="1"/>
</dbReference>
<dbReference type="SUPFAM" id="SSF46785">
    <property type="entry name" value="Winged helix' DNA-binding domain"/>
    <property type="match status" value="1"/>
</dbReference>
<keyword evidence="3" id="KW-0238">DNA-binding</keyword>
<keyword evidence="7" id="KW-1185">Reference proteome</keyword>
<dbReference type="InterPro" id="IPR005119">
    <property type="entry name" value="LysR_subst-bd"/>
</dbReference>
<name>A0ABQ2KTG9_9NOCA</name>
<dbReference type="RefSeq" id="WP_229740168.1">
    <property type="nucleotide sequence ID" value="NZ_BMNE01000007.1"/>
</dbReference>
<keyword evidence="4" id="KW-0804">Transcription</keyword>
<gene>
    <name evidence="6" type="ORF">GCM10011610_54310</name>
</gene>
<dbReference type="Gene3D" id="3.40.190.10">
    <property type="entry name" value="Periplasmic binding protein-like II"/>
    <property type="match status" value="2"/>
</dbReference>
<evidence type="ECO:0000259" key="5">
    <source>
        <dbReference type="PROSITE" id="PS50931"/>
    </source>
</evidence>
<dbReference type="InterPro" id="IPR000847">
    <property type="entry name" value="LysR_HTH_N"/>
</dbReference>
<evidence type="ECO:0000256" key="4">
    <source>
        <dbReference type="ARBA" id="ARBA00023163"/>
    </source>
</evidence>
<keyword evidence="2" id="KW-0805">Transcription regulation</keyword>
<dbReference type="SUPFAM" id="SSF53850">
    <property type="entry name" value="Periplasmic binding protein-like II"/>
    <property type="match status" value="1"/>
</dbReference>
<evidence type="ECO:0000313" key="7">
    <source>
        <dbReference type="Proteomes" id="UP000658127"/>
    </source>
</evidence>
<dbReference type="PROSITE" id="PS50931">
    <property type="entry name" value="HTH_LYSR"/>
    <property type="match status" value="1"/>
</dbReference>
<proteinExistence type="inferred from homology"/>
<dbReference type="PANTHER" id="PTHR30126:SF39">
    <property type="entry name" value="HTH-TYPE TRANSCRIPTIONAL REGULATOR CYSL"/>
    <property type="match status" value="1"/>
</dbReference>
<dbReference type="Gene3D" id="1.10.10.10">
    <property type="entry name" value="Winged helix-like DNA-binding domain superfamily/Winged helix DNA-binding domain"/>
    <property type="match status" value="1"/>
</dbReference>
<sequence length="330" mass="34493">MTLPPGAPDLEVLDLLVSVSELGSLGAAARRHGISQPAASMRISALERRMRVKLLDRGPTGSALTDAGRAVVDHARTVLAAVRDLVDDVDRLRAAQAPRLRIAASKTIADHRIPHWLAALRTDHPEVLISLEVENSTQVAALVRDGVADLGFVEGPHPPAGLGSRVLGTDDLVVVVAPDHPWARRTTPVALAELAGTALLWREPGSGTRDTVWDLLSTAATPTGPAAELGSAAAIVAAARTGMAPAVLSRLIAAPDLATGALVAVPCADAARLTRKFRAIWRRNTPPSGPGELLVDRAAQLEIARTTVVGLPGERASSQVERPATDQELA</sequence>
<evidence type="ECO:0000256" key="3">
    <source>
        <dbReference type="ARBA" id="ARBA00023125"/>
    </source>
</evidence>